<reference evidence="7" key="1">
    <citation type="journal article" date="2016" name="Proc. Natl. Acad. Sci. U.S.A.">
        <title>Functional and topological diversity of LOV domain photoreceptors.</title>
        <authorList>
            <person name="Glantz S.T."/>
            <person name="Carpenter E.J."/>
            <person name="Melkonian M."/>
            <person name="Gardner K.H."/>
            <person name="Boyden E.S."/>
            <person name="Wong G.K."/>
            <person name="Chow B.Y."/>
        </authorList>
    </citation>
    <scope>NUCLEOTIDE SEQUENCE</scope>
    <source>
        <strain evidence="7">VRGZ_2014490</strain>
    </source>
</reference>
<evidence type="ECO:0000256" key="1">
    <source>
        <dbReference type="ARBA" id="ARBA00022630"/>
    </source>
</evidence>
<organism evidence="7">
    <name type="scientific">Petalonia fascia</name>
    <name type="common">False kelp</name>
    <name type="synonym">Fucus fascia</name>
    <dbReference type="NCBI Taxonomy" id="2893"/>
    <lineage>
        <taxon>Eukaryota</taxon>
        <taxon>Sar</taxon>
        <taxon>Stramenopiles</taxon>
        <taxon>Ochrophyta</taxon>
        <taxon>PX clade</taxon>
        <taxon>Phaeophyceae</taxon>
        <taxon>Ectocarpales</taxon>
        <taxon>Scytosiphonaceae</taxon>
        <taxon>Petalonia</taxon>
    </lineage>
</organism>
<evidence type="ECO:0000259" key="5">
    <source>
        <dbReference type="PROSITE" id="PS50112"/>
    </source>
</evidence>
<dbReference type="PANTHER" id="PTHR47429:SF2">
    <property type="entry name" value="PROTEIN TWIN LOV 1"/>
    <property type="match status" value="1"/>
</dbReference>
<evidence type="ECO:0000256" key="3">
    <source>
        <dbReference type="ARBA" id="ARBA00022991"/>
    </source>
</evidence>
<dbReference type="PROSITE" id="PS50113">
    <property type="entry name" value="PAC"/>
    <property type="match status" value="1"/>
</dbReference>
<evidence type="ECO:0000256" key="4">
    <source>
        <dbReference type="SAM" id="MobiDB-lite"/>
    </source>
</evidence>
<feature type="region of interest" description="Disordered" evidence="4">
    <location>
        <begin position="370"/>
        <end position="438"/>
    </location>
</feature>
<dbReference type="SMART" id="SM00086">
    <property type="entry name" value="PAC"/>
    <property type="match status" value="1"/>
</dbReference>
<dbReference type="InterPro" id="IPR000700">
    <property type="entry name" value="PAS-assoc_C"/>
</dbReference>
<keyword evidence="1" id="KW-0285">Flavoprotein</keyword>
<dbReference type="EMBL" id="KU701437">
    <property type="protein sequence ID" value="AML79042.1"/>
    <property type="molecule type" value="mRNA"/>
</dbReference>
<keyword evidence="3" id="KW-0157">Chromophore</keyword>
<dbReference type="AlphaFoldDB" id="A0A126X2X3"/>
<evidence type="ECO:0000259" key="6">
    <source>
        <dbReference type="PROSITE" id="PS50113"/>
    </source>
</evidence>
<dbReference type="Gene3D" id="3.30.450.20">
    <property type="entry name" value="PAS domain"/>
    <property type="match status" value="1"/>
</dbReference>
<name>A0A126X2X3_PETFA</name>
<feature type="compositionally biased region" description="Low complexity" evidence="4">
    <location>
        <begin position="372"/>
        <end position="383"/>
    </location>
</feature>
<dbReference type="SUPFAM" id="SSF55785">
    <property type="entry name" value="PYP-like sensor domain (PAS domain)"/>
    <property type="match status" value="1"/>
</dbReference>
<evidence type="ECO:0000313" key="7">
    <source>
        <dbReference type="EMBL" id="AML79042.1"/>
    </source>
</evidence>
<protein>
    <submittedName>
        <fullName evidence="7">Putative LOV domain-containing protein</fullName>
    </submittedName>
</protein>
<feature type="compositionally biased region" description="Polar residues" evidence="4">
    <location>
        <begin position="412"/>
        <end position="422"/>
    </location>
</feature>
<evidence type="ECO:0000256" key="2">
    <source>
        <dbReference type="ARBA" id="ARBA00022643"/>
    </source>
</evidence>
<dbReference type="GO" id="GO:0005634">
    <property type="term" value="C:nucleus"/>
    <property type="evidence" value="ECO:0007669"/>
    <property type="project" value="TreeGrafter"/>
</dbReference>
<keyword evidence="2" id="KW-0288">FMN</keyword>
<dbReference type="PANTHER" id="PTHR47429">
    <property type="entry name" value="PROTEIN TWIN LOV 1"/>
    <property type="match status" value="1"/>
</dbReference>
<dbReference type="InterPro" id="IPR000014">
    <property type="entry name" value="PAS"/>
</dbReference>
<dbReference type="CDD" id="cd00130">
    <property type="entry name" value="PAS"/>
    <property type="match status" value="1"/>
</dbReference>
<dbReference type="InterPro" id="IPR035965">
    <property type="entry name" value="PAS-like_dom_sf"/>
</dbReference>
<accession>A0A126X2X3</accession>
<proteinExistence type="evidence at transcript level"/>
<feature type="domain" description="PAC" evidence="6">
    <location>
        <begin position="291"/>
        <end position="345"/>
    </location>
</feature>
<dbReference type="NCBIfam" id="TIGR00229">
    <property type="entry name" value="sensory_box"/>
    <property type="match status" value="1"/>
</dbReference>
<feature type="domain" description="PAS" evidence="5">
    <location>
        <begin position="241"/>
        <end position="294"/>
    </location>
</feature>
<dbReference type="InterPro" id="IPR001610">
    <property type="entry name" value="PAC"/>
</dbReference>
<dbReference type="Pfam" id="PF13426">
    <property type="entry name" value="PAS_9"/>
    <property type="match status" value="1"/>
</dbReference>
<dbReference type="PROSITE" id="PS50112">
    <property type="entry name" value="PAS"/>
    <property type="match status" value="1"/>
</dbReference>
<sequence length="438" mass="47838">MGVGVSACKGLVHPNAAASDPNSDEVRELSTVTRLPYLSAFEDRPPFKPSETLSDKDSSLLKALTHHRTPFAVVETDSPDLNIIYASGGCVAGLSMPAENIEGSSLAGVLKKGIKMQDEDVSRLEAAVRAKEDLSLVVQGSTGKRNSKKVPYTQFFVTAVTDDAGKALYTFVSLQPVAGPEAEPSQTMPYRFRRAWTCLKPSTVWSLFTPYKTLCDADAGLVKALQDRREMFCITDPDLYDNPIIFVSDDFVDMTGYNREEINGINCRFLQGEMTSTEDVDVIRYGLREETDMRVCLLNYRKNGTAFLNQFNLSPLRDTSGKLAFFIGVQIEVEDAEVMPFPTTRQTLQEMLLDEEEKDFWDEAELAPAQESAMSSMASHPPSLGGDQMNEAGAERSGDASSTPAGEKIAESKTSTASQSGELESKPTEAKGSSPLPE</sequence>